<proteinExistence type="predicted"/>
<feature type="non-terminal residue" evidence="1">
    <location>
        <position position="1"/>
    </location>
</feature>
<reference evidence="1" key="1">
    <citation type="journal article" date="2014" name="PLoS ONE">
        <title>Transcriptome-Based Identification of ABC Transporters in the Western Tarnished Plant Bug Lygus hesperus.</title>
        <authorList>
            <person name="Hull J.J."/>
            <person name="Chaney K."/>
            <person name="Geib S.M."/>
            <person name="Fabrick J.A."/>
            <person name="Brent C.S."/>
            <person name="Walsh D."/>
            <person name="Lavine L.C."/>
        </authorList>
    </citation>
    <scope>NUCLEOTIDE SEQUENCE</scope>
</reference>
<evidence type="ECO:0000313" key="1">
    <source>
        <dbReference type="EMBL" id="JAG19068.1"/>
    </source>
</evidence>
<dbReference type="EMBL" id="GBHO01024536">
    <property type="protein sequence ID" value="JAG19068.1"/>
    <property type="molecule type" value="Transcribed_RNA"/>
</dbReference>
<reference evidence="1" key="2">
    <citation type="submission" date="2014-07" db="EMBL/GenBank/DDBJ databases">
        <authorList>
            <person name="Hull J."/>
        </authorList>
    </citation>
    <scope>NUCLEOTIDE SEQUENCE</scope>
</reference>
<organism evidence="1">
    <name type="scientific">Lygus hesperus</name>
    <name type="common">Western plant bug</name>
    <dbReference type="NCBI Taxonomy" id="30085"/>
    <lineage>
        <taxon>Eukaryota</taxon>
        <taxon>Metazoa</taxon>
        <taxon>Ecdysozoa</taxon>
        <taxon>Arthropoda</taxon>
        <taxon>Hexapoda</taxon>
        <taxon>Insecta</taxon>
        <taxon>Pterygota</taxon>
        <taxon>Neoptera</taxon>
        <taxon>Paraneoptera</taxon>
        <taxon>Hemiptera</taxon>
        <taxon>Heteroptera</taxon>
        <taxon>Panheteroptera</taxon>
        <taxon>Cimicomorpha</taxon>
        <taxon>Miridae</taxon>
        <taxon>Mirini</taxon>
        <taxon>Lygus</taxon>
    </lineage>
</organism>
<sequence length="236" mass="26827">LNILSQMVNRGLERTQQRATTHLHRSTYPSSSTLHTCVRVDRKYPPGTWYIKKLHPGGIWRQYNKVLTPGGLADHTVQLAKVLEYQLHILVSGFHQLITIALQQQYEGVGSNRALRIQRWHCDGVVPLLRTCSSVAGLVDGWDIGIRWTGGEGDVVHIRGTVYVVAKVLHHSTRYVETISVVLTTLKLLPSRMAVPYLQVSRQCVQDVYEYVPSHVRIVRRLVRCSHLGIVGELRW</sequence>
<gene>
    <name evidence="1" type="primary">ispDF_2</name>
    <name evidence="1" type="ORF">CM83_9613</name>
</gene>
<dbReference type="AlphaFoldDB" id="A0A0A9XJU8"/>
<name>A0A0A9XJU8_LYGHE</name>
<protein>
    <submittedName>
        <fullName evidence="1">Bifunctional enzyme IspD/IspF</fullName>
    </submittedName>
</protein>
<accession>A0A0A9XJU8</accession>